<keyword evidence="2" id="KW-1185">Reference proteome</keyword>
<dbReference type="InterPro" id="IPR002083">
    <property type="entry name" value="MATH/TRAF_dom"/>
</dbReference>
<protein>
    <submittedName>
        <fullName evidence="1">TD and POZ domain-containing protein 1</fullName>
    </submittedName>
</protein>
<evidence type="ECO:0000313" key="2">
    <source>
        <dbReference type="Proteomes" id="UP000886998"/>
    </source>
</evidence>
<comment type="caution">
    <text evidence="1">The sequence shown here is derived from an EMBL/GenBank/DDBJ whole genome shotgun (WGS) entry which is preliminary data.</text>
</comment>
<gene>
    <name evidence="1" type="primary">Tdpoz1_29</name>
    <name evidence="1" type="ORF">TNIN_131491</name>
</gene>
<dbReference type="SUPFAM" id="SSF49599">
    <property type="entry name" value="TRAF domain-like"/>
    <property type="match status" value="1"/>
</dbReference>
<reference evidence="1" key="1">
    <citation type="submission" date="2020-08" db="EMBL/GenBank/DDBJ databases">
        <title>Multicomponent nature underlies the extraordinary mechanical properties of spider dragline silk.</title>
        <authorList>
            <person name="Kono N."/>
            <person name="Nakamura H."/>
            <person name="Mori M."/>
            <person name="Yoshida Y."/>
            <person name="Ohtoshi R."/>
            <person name="Malay A.D."/>
            <person name="Moran D.A.P."/>
            <person name="Tomita M."/>
            <person name="Numata K."/>
            <person name="Arakawa K."/>
        </authorList>
    </citation>
    <scope>NUCLEOTIDE SEQUENCE</scope>
</reference>
<dbReference type="CDD" id="cd00121">
    <property type="entry name" value="MATH"/>
    <property type="match status" value="1"/>
</dbReference>
<dbReference type="EMBL" id="BMAV01022226">
    <property type="protein sequence ID" value="GFY76920.1"/>
    <property type="molecule type" value="Genomic_DNA"/>
</dbReference>
<sequence>MDSTKWRLCLCPSHIENEKYIGFFLHRVEDDKGPEKIEIDFILEIVGSDGCVTKERCYIKQEFVKESSCGCGTFALSTTVLQLEKDGFFSQNTLTVRCRMRRCENRSQECVQMCAKTVINVENMSFIWAIEKFSSLKLTKTYLL</sequence>
<dbReference type="Proteomes" id="UP000886998">
    <property type="component" value="Unassembled WGS sequence"/>
</dbReference>
<dbReference type="Gene3D" id="2.60.210.10">
    <property type="entry name" value="Apoptosis, Tumor Necrosis Factor Receptor Associated Protein 2, Chain A"/>
    <property type="match status" value="1"/>
</dbReference>
<dbReference type="AlphaFoldDB" id="A0A8X6YTP8"/>
<accession>A0A8X6YTP8</accession>
<evidence type="ECO:0000313" key="1">
    <source>
        <dbReference type="EMBL" id="GFY76920.1"/>
    </source>
</evidence>
<organism evidence="1 2">
    <name type="scientific">Trichonephila inaurata madagascariensis</name>
    <dbReference type="NCBI Taxonomy" id="2747483"/>
    <lineage>
        <taxon>Eukaryota</taxon>
        <taxon>Metazoa</taxon>
        <taxon>Ecdysozoa</taxon>
        <taxon>Arthropoda</taxon>
        <taxon>Chelicerata</taxon>
        <taxon>Arachnida</taxon>
        <taxon>Araneae</taxon>
        <taxon>Araneomorphae</taxon>
        <taxon>Entelegynae</taxon>
        <taxon>Araneoidea</taxon>
        <taxon>Nephilidae</taxon>
        <taxon>Trichonephila</taxon>
        <taxon>Trichonephila inaurata</taxon>
    </lineage>
</organism>
<proteinExistence type="predicted"/>
<dbReference type="InterPro" id="IPR008974">
    <property type="entry name" value="TRAF-like"/>
</dbReference>
<name>A0A8X6YTP8_9ARAC</name>